<reference evidence="1 2" key="1">
    <citation type="submission" date="2019-01" db="EMBL/GenBank/DDBJ databases">
        <authorList>
            <person name="Sayadi A."/>
        </authorList>
    </citation>
    <scope>NUCLEOTIDE SEQUENCE [LARGE SCALE GENOMIC DNA]</scope>
</reference>
<dbReference type="EMBL" id="CAACVG010010223">
    <property type="protein sequence ID" value="VEN55270.1"/>
    <property type="molecule type" value="Genomic_DNA"/>
</dbReference>
<accession>A0A653D532</accession>
<organism evidence="1 2">
    <name type="scientific">Callosobruchus maculatus</name>
    <name type="common">Southern cowpea weevil</name>
    <name type="synonym">Pulse bruchid</name>
    <dbReference type="NCBI Taxonomy" id="64391"/>
    <lineage>
        <taxon>Eukaryota</taxon>
        <taxon>Metazoa</taxon>
        <taxon>Ecdysozoa</taxon>
        <taxon>Arthropoda</taxon>
        <taxon>Hexapoda</taxon>
        <taxon>Insecta</taxon>
        <taxon>Pterygota</taxon>
        <taxon>Neoptera</taxon>
        <taxon>Endopterygota</taxon>
        <taxon>Coleoptera</taxon>
        <taxon>Polyphaga</taxon>
        <taxon>Cucujiformia</taxon>
        <taxon>Chrysomeloidea</taxon>
        <taxon>Chrysomelidae</taxon>
        <taxon>Bruchinae</taxon>
        <taxon>Bruchini</taxon>
        <taxon>Callosobruchus</taxon>
    </lineage>
</organism>
<evidence type="ECO:0000313" key="2">
    <source>
        <dbReference type="Proteomes" id="UP000410492"/>
    </source>
</evidence>
<name>A0A653D532_CALMS</name>
<proteinExistence type="predicted"/>
<dbReference type="Proteomes" id="UP000410492">
    <property type="component" value="Unassembled WGS sequence"/>
</dbReference>
<gene>
    <name evidence="1" type="ORF">CALMAC_LOCUS14496</name>
</gene>
<dbReference type="AlphaFoldDB" id="A0A653D532"/>
<evidence type="ECO:0000313" key="1">
    <source>
        <dbReference type="EMBL" id="VEN55270.1"/>
    </source>
</evidence>
<keyword evidence="2" id="KW-1185">Reference proteome</keyword>
<protein>
    <submittedName>
        <fullName evidence="1">Uncharacterized protein</fullName>
    </submittedName>
</protein>
<sequence>MKPKYSQSYRAGVSVHGSQIKVVSFLLKPLGQDPQPLSSPSGISTLPQYHPGQAISQPLNYYSALGTYSIESV</sequence>